<sequence>MNLLELLNIQTELVTPKRVVLTLDVTEQEQQPYGLMHGGISCVLAETAASIGANQLLGEHEAAVGVNIETHHLKAVRTGLITAVATPLQQGHRLQVWQVNVQYHDQLVSTSTVTLTKQSLGAQ</sequence>
<dbReference type="GO" id="GO:0061522">
    <property type="term" value="F:1,4-dihydroxy-2-naphthoyl-CoA thioesterase activity"/>
    <property type="evidence" value="ECO:0007669"/>
    <property type="project" value="TreeGrafter"/>
</dbReference>
<dbReference type="PANTHER" id="PTHR43240:SF5">
    <property type="entry name" value="1,4-DIHYDROXY-2-NAPHTHOYL-COA THIOESTERASE 1"/>
    <property type="match status" value="1"/>
</dbReference>
<evidence type="ECO:0000256" key="1">
    <source>
        <dbReference type="ARBA" id="ARBA00008324"/>
    </source>
</evidence>
<dbReference type="EMBL" id="CP097119">
    <property type="protein sequence ID" value="USS89952.1"/>
    <property type="molecule type" value="Genomic_DNA"/>
</dbReference>
<dbReference type="NCBIfam" id="TIGR00369">
    <property type="entry name" value="unchar_dom_1"/>
    <property type="match status" value="1"/>
</dbReference>
<dbReference type="InterPro" id="IPR006683">
    <property type="entry name" value="Thioestr_dom"/>
</dbReference>
<dbReference type="SUPFAM" id="SSF54637">
    <property type="entry name" value="Thioesterase/thiol ester dehydrase-isomerase"/>
    <property type="match status" value="1"/>
</dbReference>
<organism evidence="4 5">
    <name type="scientific">Fructilactobacillus cliffordii</name>
    <dbReference type="NCBI Taxonomy" id="2940299"/>
    <lineage>
        <taxon>Bacteria</taxon>
        <taxon>Bacillati</taxon>
        <taxon>Bacillota</taxon>
        <taxon>Bacilli</taxon>
        <taxon>Lactobacillales</taxon>
        <taxon>Lactobacillaceae</taxon>
        <taxon>Fructilactobacillus</taxon>
    </lineage>
</organism>
<dbReference type="GO" id="GO:0005829">
    <property type="term" value="C:cytosol"/>
    <property type="evidence" value="ECO:0007669"/>
    <property type="project" value="TreeGrafter"/>
</dbReference>
<dbReference type="Proteomes" id="UP001055911">
    <property type="component" value="Chromosome"/>
</dbReference>
<accession>A0A9Q8ZSX5</accession>
<dbReference type="AlphaFoldDB" id="A0A9Q8ZSX5"/>
<evidence type="ECO:0000256" key="2">
    <source>
        <dbReference type="ARBA" id="ARBA00022801"/>
    </source>
</evidence>
<dbReference type="CDD" id="cd03443">
    <property type="entry name" value="PaaI_thioesterase"/>
    <property type="match status" value="1"/>
</dbReference>
<evidence type="ECO:0000313" key="5">
    <source>
        <dbReference type="Proteomes" id="UP001055911"/>
    </source>
</evidence>
<feature type="domain" description="Thioesterase" evidence="3">
    <location>
        <begin position="33"/>
        <end position="102"/>
    </location>
</feature>
<dbReference type="InterPro" id="IPR029069">
    <property type="entry name" value="HotDog_dom_sf"/>
</dbReference>
<dbReference type="PANTHER" id="PTHR43240">
    <property type="entry name" value="1,4-DIHYDROXY-2-NAPHTHOYL-COA THIOESTERASE 1"/>
    <property type="match status" value="1"/>
</dbReference>
<protein>
    <submittedName>
        <fullName evidence="4">PaaI family thioesterase</fullName>
    </submittedName>
</protein>
<name>A0A9Q8ZSX5_9LACO</name>
<dbReference type="Gene3D" id="3.10.129.10">
    <property type="entry name" value="Hotdog Thioesterase"/>
    <property type="match status" value="1"/>
</dbReference>
<proteinExistence type="inferred from homology"/>
<evidence type="ECO:0000259" key="3">
    <source>
        <dbReference type="Pfam" id="PF03061"/>
    </source>
</evidence>
<gene>
    <name evidence="4" type="ORF">M3M40_06250</name>
</gene>
<dbReference type="InterPro" id="IPR003736">
    <property type="entry name" value="PAAI_dom"/>
</dbReference>
<keyword evidence="2" id="KW-0378">Hydrolase</keyword>
<dbReference type="Pfam" id="PF03061">
    <property type="entry name" value="4HBT"/>
    <property type="match status" value="1"/>
</dbReference>
<comment type="similarity">
    <text evidence="1">Belongs to the thioesterase PaaI family.</text>
</comment>
<evidence type="ECO:0000313" key="4">
    <source>
        <dbReference type="EMBL" id="USS89952.1"/>
    </source>
</evidence>
<dbReference type="RefSeq" id="WP_252767498.1">
    <property type="nucleotide sequence ID" value="NZ_CP097119.1"/>
</dbReference>
<keyword evidence="5" id="KW-1185">Reference proteome</keyword>
<reference evidence="4" key="1">
    <citation type="submission" date="2022-05" db="EMBL/GenBank/DDBJ databases">
        <authorList>
            <person name="Oliphant S.A."/>
            <person name="Watson-Haigh N.S."/>
            <person name="Sumby K.M."/>
            <person name="Gardner J.M."/>
            <person name="Jiranek V."/>
        </authorList>
    </citation>
    <scope>NUCLEOTIDE SEQUENCE</scope>
    <source>
        <strain evidence="4">KI4_B1</strain>
    </source>
</reference>